<reference evidence="7 10" key="2">
    <citation type="submission" date="2021-06" db="EMBL/GenBank/DDBJ databases">
        <title>Whole genome sequence of Paenibacillus sophorae DSM23020 for comparative genomics.</title>
        <authorList>
            <person name="Kim M.-J."/>
            <person name="Lee G."/>
            <person name="Shin J.-H."/>
        </authorList>
    </citation>
    <scope>NUCLEOTIDE SEQUENCE [LARGE SCALE GENOMIC DNA]</scope>
    <source>
        <strain evidence="7 10">DSM 23020</strain>
    </source>
</reference>
<name>A0A1H8JQG3_9BACL</name>
<keyword evidence="4" id="KW-0804">Transcription</keyword>
<dbReference type="AlphaFoldDB" id="A0A1H8JQG3"/>
<dbReference type="InterPro" id="IPR039425">
    <property type="entry name" value="RNA_pol_sigma-70-like"/>
</dbReference>
<dbReference type="Pfam" id="PF04542">
    <property type="entry name" value="Sigma70_r2"/>
    <property type="match status" value="1"/>
</dbReference>
<evidence type="ECO:0000313" key="10">
    <source>
        <dbReference type="Proteomes" id="UP000683429"/>
    </source>
</evidence>
<dbReference type="Gene3D" id="1.10.10.10">
    <property type="entry name" value="Winged helix-like DNA-binding domain superfamily/Winged helix DNA-binding domain"/>
    <property type="match status" value="1"/>
</dbReference>
<dbReference type="InterPro" id="IPR013249">
    <property type="entry name" value="RNA_pol_sigma70_r4_t2"/>
</dbReference>
<comment type="similarity">
    <text evidence="1">Belongs to the sigma-70 factor family. ECF subfamily.</text>
</comment>
<gene>
    <name evidence="7" type="ORF">KP014_15740</name>
    <name evidence="8" type="ORF">SAMN04487895_103115</name>
</gene>
<organism evidence="8 9">
    <name type="scientific">Paenibacillus sophorae</name>
    <dbReference type="NCBI Taxonomy" id="1333845"/>
    <lineage>
        <taxon>Bacteria</taxon>
        <taxon>Bacillati</taxon>
        <taxon>Bacillota</taxon>
        <taxon>Bacilli</taxon>
        <taxon>Bacillales</taxon>
        <taxon>Paenibacillaceae</taxon>
        <taxon>Paenibacillus</taxon>
    </lineage>
</organism>
<dbReference type="STRING" id="1333845.SAMN04487895_103115"/>
<feature type="domain" description="RNA polymerase sigma factor 70 region 4 type 2" evidence="6">
    <location>
        <begin position="113"/>
        <end position="164"/>
    </location>
</feature>
<evidence type="ECO:0000313" key="8">
    <source>
        <dbReference type="EMBL" id="SEN82984.1"/>
    </source>
</evidence>
<proteinExistence type="inferred from homology"/>
<dbReference type="GO" id="GO:0016987">
    <property type="term" value="F:sigma factor activity"/>
    <property type="evidence" value="ECO:0007669"/>
    <property type="project" value="UniProtKB-KW"/>
</dbReference>
<accession>A0A1H8JQG3</accession>
<dbReference type="RefSeq" id="WP_051500463.1">
    <property type="nucleotide sequence ID" value="NZ_CP076607.1"/>
</dbReference>
<dbReference type="PANTHER" id="PTHR43133">
    <property type="entry name" value="RNA POLYMERASE ECF-TYPE SIGMA FACTO"/>
    <property type="match status" value="1"/>
</dbReference>
<evidence type="ECO:0000256" key="3">
    <source>
        <dbReference type="ARBA" id="ARBA00023082"/>
    </source>
</evidence>
<dbReference type="GO" id="GO:0003677">
    <property type="term" value="F:DNA binding"/>
    <property type="evidence" value="ECO:0007669"/>
    <property type="project" value="InterPro"/>
</dbReference>
<dbReference type="Proteomes" id="UP000198809">
    <property type="component" value="Unassembled WGS sequence"/>
</dbReference>
<dbReference type="EMBL" id="FODH01000003">
    <property type="protein sequence ID" value="SEN82984.1"/>
    <property type="molecule type" value="Genomic_DNA"/>
</dbReference>
<dbReference type="Pfam" id="PF08281">
    <property type="entry name" value="Sigma70_r4_2"/>
    <property type="match status" value="1"/>
</dbReference>
<dbReference type="InterPro" id="IPR013325">
    <property type="entry name" value="RNA_pol_sigma_r2"/>
</dbReference>
<sequence>MDVESLIKEQTVILSDEESFFGLVAEHKRTLYGIAHSYLRSEADALEMVQEATCRAWIKRRSLKDEGRFTPWLIRILINCCNDELKRRKRVIPSEIQGGESGVIEMTSDRKLDMERALDAVKPKYRQVLVLKYYRDMTLAEIAAVLERPEGTVKTWLNKGLKQLRDKMKGKGDDRYV</sequence>
<feature type="domain" description="RNA polymerase sigma-70 region 2" evidence="5">
    <location>
        <begin position="23"/>
        <end position="90"/>
    </location>
</feature>
<dbReference type="NCBIfam" id="TIGR02937">
    <property type="entry name" value="sigma70-ECF"/>
    <property type="match status" value="1"/>
</dbReference>
<reference evidence="8 9" key="1">
    <citation type="submission" date="2016-10" db="EMBL/GenBank/DDBJ databases">
        <authorList>
            <person name="de Groot N.N."/>
        </authorList>
    </citation>
    <scope>NUCLEOTIDE SEQUENCE [LARGE SCALE GENOMIC DNA]</scope>
    <source>
        <strain evidence="8 9">CGMCC 1.10238</strain>
    </source>
</reference>
<dbReference type="GO" id="GO:0006352">
    <property type="term" value="P:DNA-templated transcription initiation"/>
    <property type="evidence" value="ECO:0007669"/>
    <property type="project" value="InterPro"/>
</dbReference>
<dbReference type="InterPro" id="IPR014284">
    <property type="entry name" value="RNA_pol_sigma-70_dom"/>
</dbReference>
<dbReference type="CDD" id="cd06171">
    <property type="entry name" value="Sigma70_r4"/>
    <property type="match status" value="1"/>
</dbReference>
<evidence type="ECO:0000313" key="7">
    <source>
        <dbReference type="EMBL" id="QWU13450.1"/>
    </source>
</evidence>
<evidence type="ECO:0000259" key="5">
    <source>
        <dbReference type="Pfam" id="PF04542"/>
    </source>
</evidence>
<dbReference type="OrthoDB" id="9782703at2"/>
<dbReference type="Gene3D" id="1.10.1740.10">
    <property type="match status" value="1"/>
</dbReference>
<dbReference type="EMBL" id="CP076607">
    <property type="protein sequence ID" value="QWU13450.1"/>
    <property type="molecule type" value="Genomic_DNA"/>
</dbReference>
<keyword evidence="2" id="KW-0805">Transcription regulation</keyword>
<evidence type="ECO:0000256" key="1">
    <source>
        <dbReference type="ARBA" id="ARBA00010641"/>
    </source>
</evidence>
<dbReference type="InterPro" id="IPR007627">
    <property type="entry name" value="RNA_pol_sigma70_r2"/>
</dbReference>
<keyword evidence="10" id="KW-1185">Reference proteome</keyword>
<evidence type="ECO:0000313" key="9">
    <source>
        <dbReference type="Proteomes" id="UP000198809"/>
    </source>
</evidence>
<dbReference type="InterPro" id="IPR013324">
    <property type="entry name" value="RNA_pol_sigma_r3/r4-like"/>
</dbReference>
<dbReference type="SUPFAM" id="SSF88659">
    <property type="entry name" value="Sigma3 and sigma4 domains of RNA polymerase sigma factors"/>
    <property type="match status" value="1"/>
</dbReference>
<protein>
    <submittedName>
        <fullName evidence="7">RNA polymerase sigma factor</fullName>
    </submittedName>
    <submittedName>
        <fullName evidence="8">RNA polymerase sigma-70 factor, ECF subfamily</fullName>
    </submittedName>
</protein>
<keyword evidence="3" id="KW-0731">Sigma factor</keyword>
<dbReference type="PANTHER" id="PTHR43133:SF51">
    <property type="entry name" value="RNA POLYMERASE SIGMA FACTOR"/>
    <property type="match status" value="1"/>
</dbReference>
<evidence type="ECO:0000256" key="2">
    <source>
        <dbReference type="ARBA" id="ARBA00023015"/>
    </source>
</evidence>
<dbReference type="Proteomes" id="UP000683429">
    <property type="component" value="Chromosome"/>
</dbReference>
<evidence type="ECO:0000259" key="6">
    <source>
        <dbReference type="Pfam" id="PF08281"/>
    </source>
</evidence>
<evidence type="ECO:0000256" key="4">
    <source>
        <dbReference type="ARBA" id="ARBA00023163"/>
    </source>
</evidence>
<dbReference type="SUPFAM" id="SSF88946">
    <property type="entry name" value="Sigma2 domain of RNA polymerase sigma factors"/>
    <property type="match status" value="1"/>
</dbReference>
<dbReference type="InterPro" id="IPR036388">
    <property type="entry name" value="WH-like_DNA-bd_sf"/>
</dbReference>